<dbReference type="FunCoup" id="B4LTZ5">
    <property type="interactions" value="13"/>
</dbReference>
<evidence type="ECO:0000256" key="4">
    <source>
        <dbReference type="ARBA" id="ARBA00022692"/>
    </source>
</evidence>
<reference evidence="10 11" key="1">
    <citation type="journal article" date="2007" name="Nature">
        <title>Evolution of genes and genomes on the Drosophila phylogeny.</title>
        <authorList>
            <consortium name="Drosophila 12 Genomes Consortium"/>
            <person name="Clark A.G."/>
            <person name="Eisen M.B."/>
            <person name="Smith D.R."/>
            <person name="Bergman C.M."/>
            <person name="Oliver B."/>
            <person name="Markow T.A."/>
            <person name="Kaufman T.C."/>
            <person name="Kellis M."/>
            <person name="Gelbart W."/>
            <person name="Iyer V.N."/>
            <person name="Pollard D.A."/>
            <person name="Sackton T.B."/>
            <person name="Larracuente A.M."/>
            <person name="Singh N.D."/>
            <person name="Abad J.P."/>
            <person name="Abt D.N."/>
            <person name="Adryan B."/>
            <person name="Aguade M."/>
            <person name="Akashi H."/>
            <person name="Anderson W.W."/>
            <person name="Aquadro C.F."/>
            <person name="Ardell D.H."/>
            <person name="Arguello R."/>
            <person name="Artieri C.G."/>
            <person name="Barbash D.A."/>
            <person name="Barker D."/>
            <person name="Barsanti P."/>
            <person name="Batterham P."/>
            <person name="Batzoglou S."/>
            <person name="Begun D."/>
            <person name="Bhutkar A."/>
            <person name="Blanco E."/>
            <person name="Bosak S.A."/>
            <person name="Bradley R.K."/>
            <person name="Brand A.D."/>
            <person name="Brent M.R."/>
            <person name="Brooks A.N."/>
            <person name="Brown R.H."/>
            <person name="Butlin R.K."/>
            <person name="Caggese C."/>
            <person name="Calvi B.R."/>
            <person name="Bernardo de Carvalho A."/>
            <person name="Caspi A."/>
            <person name="Castrezana S."/>
            <person name="Celniker S.E."/>
            <person name="Chang J.L."/>
            <person name="Chapple C."/>
            <person name="Chatterji S."/>
            <person name="Chinwalla A."/>
            <person name="Civetta A."/>
            <person name="Clifton S.W."/>
            <person name="Comeron J.M."/>
            <person name="Costello J.C."/>
            <person name="Coyne J.A."/>
            <person name="Daub J."/>
            <person name="David R.G."/>
            <person name="Delcher A.L."/>
            <person name="Delehaunty K."/>
            <person name="Do C.B."/>
            <person name="Ebling H."/>
            <person name="Edwards K."/>
            <person name="Eickbush T."/>
            <person name="Evans J.D."/>
            <person name="Filipski A."/>
            <person name="Findeiss S."/>
            <person name="Freyhult E."/>
            <person name="Fulton L."/>
            <person name="Fulton R."/>
            <person name="Garcia A.C."/>
            <person name="Gardiner A."/>
            <person name="Garfield D.A."/>
            <person name="Garvin B.E."/>
            <person name="Gibson G."/>
            <person name="Gilbert D."/>
            <person name="Gnerre S."/>
            <person name="Godfrey J."/>
            <person name="Good R."/>
            <person name="Gotea V."/>
            <person name="Gravely B."/>
            <person name="Greenberg A.J."/>
            <person name="Griffiths-Jones S."/>
            <person name="Gross S."/>
            <person name="Guigo R."/>
            <person name="Gustafson E.A."/>
            <person name="Haerty W."/>
            <person name="Hahn M.W."/>
            <person name="Halligan D.L."/>
            <person name="Halpern A.L."/>
            <person name="Halter G.M."/>
            <person name="Han M.V."/>
            <person name="Heger A."/>
            <person name="Hillier L."/>
            <person name="Hinrichs A.S."/>
            <person name="Holmes I."/>
            <person name="Hoskins R.A."/>
            <person name="Hubisz M.J."/>
            <person name="Hultmark D."/>
            <person name="Huntley M.A."/>
            <person name="Jaffe D.B."/>
            <person name="Jagadeeshan S."/>
            <person name="Jeck W.R."/>
            <person name="Johnson J."/>
            <person name="Jones C.D."/>
            <person name="Jordan W.C."/>
            <person name="Karpen G.H."/>
            <person name="Kataoka E."/>
            <person name="Keightley P.D."/>
            <person name="Kheradpour P."/>
            <person name="Kirkness E.F."/>
            <person name="Koerich L.B."/>
            <person name="Kristiansen K."/>
            <person name="Kudrna D."/>
            <person name="Kulathinal R.J."/>
            <person name="Kumar S."/>
            <person name="Kwok R."/>
            <person name="Lander E."/>
            <person name="Langley C.H."/>
            <person name="Lapoint R."/>
            <person name="Lazzaro B.P."/>
            <person name="Lee S.J."/>
            <person name="Levesque L."/>
            <person name="Li R."/>
            <person name="Lin C.F."/>
            <person name="Lin M.F."/>
            <person name="Lindblad-Toh K."/>
            <person name="Llopart A."/>
            <person name="Long M."/>
            <person name="Low L."/>
            <person name="Lozovsky E."/>
            <person name="Lu J."/>
            <person name="Luo M."/>
            <person name="Machado C.A."/>
            <person name="Makalowski W."/>
            <person name="Marzo M."/>
            <person name="Matsuda M."/>
            <person name="Matzkin L."/>
            <person name="McAllister B."/>
            <person name="McBride C.S."/>
            <person name="McKernan B."/>
            <person name="McKernan K."/>
            <person name="Mendez-Lago M."/>
            <person name="Minx P."/>
            <person name="Mollenhauer M.U."/>
            <person name="Montooth K."/>
            <person name="Mount S.M."/>
            <person name="Mu X."/>
            <person name="Myers E."/>
            <person name="Negre B."/>
            <person name="Newfeld S."/>
            <person name="Nielsen R."/>
            <person name="Noor M.A."/>
            <person name="O'Grady P."/>
            <person name="Pachter L."/>
            <person name="Papaceit M."/>
            <person name="Parisi M.J."/>
            <person name="Parisi M."/>
            <person name="Parts L."/>
            <person name="Pedersen J.S."/>
            <person name="Pesole G."/>
            <person name="Phillippy A.M."/>
            <person name="Ponting C.P."/>
            <person name="Pop M."/>
            <person name="Porcelli D."/>
            <person name="Powell J.R."/>
            <person name="Prohaska S."/>
            <person name="Pruitt K."/>
            <person name="Puig M."/>
            <person name="Quesneville H."/>
            <person name="Ram K.R."/>
            <person name="Rand D."/>
            <person name="Rasmussen M.D."/>
            <person name="Reed L.K."/>
            <person name="Reenan R."/>
            <person name="Reily A."/>
            <person name="Remington K.A."/>
            <person name="Rieger T.T."/>
            <person name="Ritchie M.G."/>
            <person name="Robin C."/>
            <person name="Rogers Y.H."/>
            <person name="Rohde C."/>
            <person name="Rozas J."/>
            <person name="Rubenfield M.J."/>
            <person name="Ruiz A."/>
            <person name="Russo S."/>
            <person name="Salzberg S.L."/>
            <person name="Sanchez-Gracia A."/>
            <person name="Saranga D.J."/>
            <person name="Sato H."/>
            <person name="Schaeffer S.W."/>
            <person name="Schatz M.C."/>
            <person name="Schlenke T."/>
            <person name="Schwartz R."/>
            <person name="Segarra C."/>
            <person name="Singh R.S."/>
            <person name="Sirot L."/>
            <person name="Sirota M."/>
            <person name="Sisneros N.B."/>
            <person name="Smith C.D."/>
            <person name="Smith T.F."/>
            <person name="Spieth J."/>
            <person name="Stage D.E."/>
            <person name="Stark A."/>
            <person name="Stephan W."/>
            <person name="Strausberg R.L."/>
            <person name="Strempel S."/>
            <person name="Sturgill D."/>
            <person name="Sutton G."/>
            <person name="Sutton G.G."/>
            <person name="Tao W."/>
            <person name="Teichmann S."/>
            <person name="Tobari Y.N."/>
            <person name="Tomimura Y."/>
            <person name="Tsolas J.M."/>
            <person name="Valente V.L."/>
            <person name="Venter E."/>
            <person name="Venter J.C."/>
            <person name="Vicario S."/>
            <person name="Vieira F.G."/>
            <person name="Vilella A.J."/>
            <person name="Villasante A."/>
            <person name="Walenz B."/>
            <person name="Wang J."/>
            <person name="Wasserman M."/>
            <person name="Watts T."/>
            <person name="Wilson D."/>
            <person name="Wilson R.K."/>
            <person name="Wing R.A."/>
            <person name="Wolfner M.F."/>
            <person name="Wong A."/>
            <person name="Wong G.K."/>
            <person name="Wu C.I."/>
            <person name="Wu G."/>
            <person name="Yamamoto D."/>
            <person name="Yang H.P."/>
            <person name="Yang S.P."/>
            <person name="Yorke J.A."/>
            <person name="Yoshida K."/>
            <person name="Zdobnov E."/>
            <person name="Zhang P."/>
            <person name="Zhang Y."/>
            <person name="Zimin A.V."/>
            <person name="Baldwin J."/>
            <person name="Abdouelleil A."/>
            <person name="Abdulkadir J."/>
            <person name="Abebe A."/>
            <person name="Abera B."/>
            <person name="Abreu J."/>
            <person name="Acer S.C."/>
            <person name="Aftuck L."/>
            <person name="Alexander A."/>
            <person name="An P."/>
            <person name="Anderson E."/>
            <person name="Anderson S."/>
            <person name="Arachi H."/>
            <person name="Azer M."/>
            <person name="Bachantsang P."/>
            <person name="Barry A."/>
            <person name="Bayul T."/>
            <person name="Berlin A."/>
            <person name="Bessette D."/>
            <person name="Bloom T."/>
            <person name="Blye J."/>
            <person name="Boguslavskiy L."/>
            <person name="Bonnet C."/>
            <person name="Boukhgalter B."/>
            <person name="Bourzgui I."/>
            <person name="Brown A."/>
            <person name="Cahill P."/>
            <person name="Channer S."/>
            <person name="Cheshatsang Y."/>
            <person name="Chuda L."/>
            <person name="Citroen M."/>
            <person name="Collymore A."/>
            <person name="Cooke P."/>
            <person name="Costello M."/>
            <person name="D'Aco K."/>
            <person name="Daza R."/>
            <person name="De Haan G."/>
            <person name="DeGray S."/>
            <person name="DeMaso C."/>
            <person name="Dhargay N."/>
            <person name="Dooley K."/>
            <person name="Dooley E."/>
            <person name="Doricent M."/>
            <person name="Dorje P."/>
            <person name="Dorjee K."/>
            <person name="Dupes A."/>
            <person name="Elong R."/>
            <person name="Falk J."/>
            <person name="Farina A."/>
            <person name="Faro S."/>
            <person name="Ferguson D."/>
            <person name="Fisher S."/>
            <person name="Foley C.D."/>
            <person name="Franke A."/>
            <person name="Friedrich D."/>
            <person name="Gadbois L."/>
            <person name="Gearin G."/>
            <person name="Gearin C.R."/>
            <person name="Giannoukos G."/>
            <person name="Goode T."/>
            <person name="Graham J."/>
            <person name="Grandbois E."/>
            <person name="Grewal S."/>
            <person name="Gyaltsen K."/>
            <person name="Hafez N."/>
            <person name="Hagos B."/>
            <person name="Hall J."/>
            <person name="Henson C."/>
            <person name="Hollinger A."/>
            <person name="Honan T."/>
            <person name="Huard M.D."/>
            <person name="Hughes L."/>
            <person name="Hurhula B."/>
            <person name="Husby M.E."/>
            <person name="Kamat A."/>
            <person name="Kanga B."/>
            <person name="Kashin S."/>
            <person name="Khazanovich D."/>
            <person name="Kisner P."/>
            <person name="Lance K."/>
            <person name="Lara M."/>
            <person name="Lee W."/>
            <person name="Lennon N."/>
            <person name="Letendre F."/>
            <person name="LeVine R."/>
            <person name="Lipovsky A."/>
            <person name="Liu X."/>
            <person name="Liu J."/>
            <person name="Liu S."/>
            <person name="Lokyitsang T."/>
            <person name="Lokyitsang Y."/>
            <person name="Lubonja R."/>
            <person name="Lui A."/>
            <person name="MacDonald P."/>
            <person name="Magnisalis V."/>
            <person name="Maru K."/>
            <person name="Matthews C."/>
            <person name="McCusker W."/>
            <person name="McDonough S."/>
            <person name="Mehta T."/>
            <person name="Meldrim J."/>
            <person name="Meneus L."/>
            <person name="Mihai O."/>
            <person name="Mihalev A."/>
            <person name="Mihova T."/>
            <person name="Mittelman R."/>
            <person name="Mlenga V."/>
            <person name="Montmayeur A."/>
            <person name="Mulrain L."/>
            <person name="Navidi A."/>
            <person name="Naylor J."/>
            <person name="Negash T."/>
            <person name="Nguyen T."/>
            <person name="Nguyen N."/>
            <person name="Nicol R."/>
            <person name="Norbu C."/>
            <person name="Norbu N."/>
            <person name="Novod N."/>
            <person name="O'Neill B."/>
            <person name="Osman S."/>
            <person name="Markiewicz E."/>
            <person name="Oyono O.L."/>
            <person name="Patti C."/>
            <person name="Phunkhang P."/>
            <person name="Pierre F."/>
            <person name="Priest M."/>
            <person name="Raghuraman S."/>
            <person name="Rege F."/>
            <person name="Reyes R."/>
            <person name="Rise C."/>
            <person name="Rogov P."/>
            <person name="Ross K."/>
            <person name="Ryan E."/>
            <person name="Settipalli S."/>
            <person name="Shea T."/>
            <person name="Sherpa N."/>
            <person name="Shi L."/>
            <person name="Shih D."/>
            <person name="Sparrow T."/>
            <person name="Spaulding J."/>
            <person name="Stalker J."/>
            <person name="Stange-Thomann N."/>
            <person name="Stavropoulos S."/>
            <person name="Stone C."/>
            <person name="Strader C."/>
            <person name="Tesfaye S."/>
            <person name="Thomson T."/>
            <person name="Thoulutsang Y."/>
            <person name="Thoulutsang D."/>
            <person name="Topham K."/>
            <person name="Topping I."/>
            <person name="Tsamla T."/>
            <person name="Vassiliev H."/>
            <person name="Vo A."/>
            <person name="Wangchuk T."/>
            <person name="Wangdi T."/>
            <person name="Weiand M."/>
            <person name="Wilkinson J."/>
            <person name="Wilson A."/>
            <person name="Yadav S."/>
            <person name="Young G."/>
            <person name="Yu Q."/>
            <person name="Zembek L."/>
            <person name="Zhong D."/>
            <person name="Zimmer A."/>
            <person name="Zwirko Z."/>
            <person name="Jaffe D.B."/>
            <person name="Alvarez P."/>
            <person name="Brockman W."/>
            <person name="Butler J."/>
            <person name="Chin C."/>
            <person name="Gnerre S."/>
            <person name="Grabherr M."/>
            <person name="Kleber M."/>
            <person name="Mauceli E."/>
            <person name="MacCallum I."/>
        </authorList>
    </citation>
    <scope>NUCLEOTIDE SEQUENCE [LARGE SCALE GENOMIC DNA]</scope>
    <source>
        <strain evidence="11">Tucson 15010-1051.87</strain>
    </source>
</reference>
<evidence type="ECO:0000256" key="3">
    <source>
        <dbReference type="ARBA" id="ARBA00022448"/>
    </source>
</evidence>
<dbReference type="PANTHER" id="PTHR11616">
    <property type="entry name" value="SODIUM/CHLORIDE DEPENDENT TRANSPORTER"/>
    <property type="match status" value="1"/>
</dbReference>
<feature type="transmembrane region" description="Helical" evidence="9">
    <location>
        <begin position="237"/>
        <end position="261"/>
    </location>
</feature>
<evidence type="ECO:0000313" key="11">
    <source>
        <dbReference type="Proteomes" id="UP000008792"/>
    </source>
</evidence>
<accession>B4LTZ5</accession>
<feature type="transmembrane region" description="Helical" evidence="9">
    <location>
        <begin position="205"/>
        <end position="225"/>
    </location>
</feature>
<keyword evidence="11" id="KW-1185">Reference proteome</keyword>
<dbReference type="CDD" id="cd06857">
    <property type="entry name" value="SLC5-6-like_sbd"/>
    <property type="match status" value="1"/>
</dbReference>
<keyword evidence="8" id="KW-0479">Metal-binding</keyword>
<dbReference type="eggNOG" id="KOG3660">
    <property type="taxonomic scope" value="Eukaryota"/>
</dbReference>
<feature type="binding site" evidence="8">
    <location>
        <position position="35"/>
    </location>
    <ligand>
        <name>Na(+)</name>
        <dbReference type="ChEBI" id="CHEBI:29101"/>
        <label>1</label>
    </ligand>
</feature>
<evidence type="ECO:0000256" key="5">
    <source>
        <dbReference type="ARBA" id="ARBA00022847"/>
    </source>
</evidence>
<dbReference type="SUPFAM" id="SSF161070">
    <property type="entry name" value="SNF-like"/>
    <property type="match status" value="1"/>
</dbReference>
<dbReference type="PRINTS" id="PR00176">
    <property type="entry name" value="NANEUSMPORT"/>
</dbReference>
<dbReference type="PROSITE" id="PS50267">
    <property type="entry name" value="NA_NEUROTRAN_SYMP_3"/>
    <property type="match status" value="1"/>
</dbReference>
<evidence type="ECO:0000256" key="2">
    <source>
        <dbReference type="ARBA" id="ARBA00006459"/>
    </source>
</evidence>
<dbReference type="Proteomes" id="UP000008792">
    <property type="component" value="Unassembled WGS sequence"/>
</dbReference>
<evidence type="ECO:0000313" key="10">
    <source>
        <dbReference type="EMBL" id="EDW65048.1"/>
    </source>
</evidence>
<evidence type="ECO:0000256" key="6">
    <source>
        <dbReference type="ARBA" id="ARBA00022989"/>
    </source>
</evidence>
<feature type="transmembrane region" description="Helical" evidence="9">
    <location>
        <begin position="61"/>
        <end position="79"/>
    </location>
</feature>
<dbReference type="EMBL" id="CH940649">
    <property type="protein sequence ID" value="EDW65048.1"/>
    <property type="molecule type" value="Genomic_DNA"/>
</dbReference>
<dbReference type="OrthoDB" id="7966043at2759"/>
<evidence type="ECO:0000256" key="9">
    <source>
        <dbReference type="SAM" id="Phobius"/>
    </source>
</evidence>
<keyword evidence="8" id="KW-0915">Sodium</keyword>
<feature type="transmembrane region" description="Helical" evidence="9">
    <location>
        <begin position="448"/>
        <end position="467"/>
    </location>
</feature>
<dbReference type="OMA" id="MIYETSY"/>
<dbReference type="GO" id="GO:0005886">
    <property type="term" value="C:plasma membrane"/>
    <property type="evidence" value="ECO:0007669"/>
    <property type="project" value="TreeGrafter"/>
</dbReference>
<comment type="subcellular location">
    <subcellularLocation>
        <location evidence="1">Membrane</location>
        <topology evidence="1">Multi-pass membrane protein</topology>
    </subcellularLocation>
</comment>
<keyword evidence="7 9" id="KW-0472">Membrane</keyword>
<evidence type="ECO:0000256" key="8">
    <source>
        <dbReference type="PIRSR" id="PIRSR600175-1"/>
    </source>
</evidence>
<keyword evidence="4 9" id="KW-0812">Transmembrane</keyword>
<dbReference type="HOGENOM" id="CLU_006855_9_6_1"/>
<feature type="binding site" evidence="8">
    <location>
        <position position="37"/>
    </location>
    <ligand>
        <name>Na(+)</name>
        <dbReference type="ChEBI" id="CHEBI:29101"/>
        <label>1</label>
    </ligand>
</feature>
<dbReference type="Pfam" id="PF00209">
    <property type="entry name" value="SNF"/>
    <property type="match status" value="1"/>
</dbReference>
<dbReference type="KEGG" id="dvi:6629146"/>
<protein>
    <recommendedName>
        <fullName evidence="12">Transporter</fullName>
    </recommendedName>
</protein>
<dbReference type="GO" id="GO:0015375">
    <property type="term" value="F:glycine:sodium symporter activity"/>
    <property type="evidence" value="ECO:0007669"/>
    <property type="project" value="TreeGrafter"/>
</dbReference>
<feature type="transmembrane region" description="Helical" evidence="9">
    <location>
        <begin position="521"/>
        <end position="545"/>
    </location>
</feature>
<gene>
    <name evidence="10" type="primary">Dvir\GJ19620</name>
    <name evidence="10" type="ORF">Dvir_GJ19620</name>
</gene>
<feature type="transmembrane region" description="Helical" evidence="9">
    <location>
        <begin position="416"/>
        <end position="442"/>
    </location>
</feature>
<dbReference type="PANTHER" id="PTHR11616:SF240">
    <property type="entry name" value="BLOATED TUBULES, ISOFORM B-RELATED"/>
    <property type="match status" value="1"/>
</dbReference>
<name>B4LTZ5_DROVI</name>
<feature type="transmembrane region" description="Helical" evidence="9">
    <location>
        <begin position="29"/>
        <end position="49"/>
    </location>
</feature>
<dbReference type="PhylomeDB" id="B4LTZ5"/>
<feature type="transmembrane region" description="Helical" evidence="9">
    <location>
        <begin position="377"/>
        <end position="404"/>
    </location>
</feature>
<organism evidence="10 11">
    <name type="scientific">Drosophila virilis</name>
    <name type="common">Fruit fly</name>
    <dbReference type="NCBI Taxonomy" id="7244"/>
    <lineage>
        <taxon>Eukaryota</taxon>
        <taxon>Metazoa</taxon>
        <taxon>Ecdysozoa</taxon>
        <taxon>Arthropoda</taxon>
        <taxon>Hexapoda</taxon>
        <taxon>Insecta</taxon>
        <taxon>Pterygota</taxon>
        <taxon>Neoptera</taxon>
        <taxon>Endopterygota</taxon>
        <taxon>Diptera</taxon>
        <taxon>Brachycera</taxon>
        <taxon>Muscomorpha</taxon>
        <taxon>Ephydroidea</taxon>
        <taxon>Drosophilidae</taxon>
        <taxon>Drosophila</taxon>
    </lineage>
</organism>
<evidence type="ECO:0000256" key="7">
    <source>
        <dbReference type="ARBA" id="ARBA00023136"/>
    </source>
</evidence>
<dbReference type="InterPro" id="IPR000175">
    <property type="entry name" value="Na/ntran_symport"/>
</dbReference>
<comment type="similarity">
    <text evidence="2">Belongs to the sodium:neurotransmitter symporter (SNF) (TC 2.A.22) family.</text>
</comment>
<feature type="transmembrane region" description="Helical" evidence="9">
    <location>
        <begin position="488"/>
        <end position="509"/>
    </location>
</feature>
<feature type="transmembrane region" description="Helical" evidence="9">
    <location>
        <begin position="314"/>
        <end position="336"/>
    </location>
</feature>
<dbReference type="InterPro" id="IPR037272">
    <property type="entry name" value="SNS_sf"/>
</dbReference>
<dbReference type="AlphaFoldDB" id="B4LTZ5"/>
<evidence type="ECO:0000256" key="1">
    <source>
        <dbReference type="ARBA" id="ARBA00004141"/>
    </source>
</evidence>
<dbReference type="GO" id="GO:0046872">
    <property type="term" value="F:metal ion binding"/>
    <property type="evidence" value="ECO:0007669"/>
    <property type="project" value="UniProtKB-KW"/>
</dbReference>
<feature type="transmembrane region" description="Helical" evidence="9">
    <location>
        <begin position="281"/>
        <end position="302"/>
    </location>
</feature>
<sequence>MVYETSYESGRRPFKPDLARGKWEKPTDYIYACFGLALKLDLFIVSYWFYFDMGLFGMLPYYIYMAIYLVPILVIHSFMGQFSSSGFISAFRVSPFFKGMGYVSLALSLASLLFYGIFAIVPLIFIMHSLRPTLPWSCEGFKPEENVTTICNMTDTQVQTVLSSENESDIFEMTVVHVPSVLYFRQHYETLRSDFYMGERPDYELSWQIAGFSVVIWSIITFIFLKFSETAKFGKLLRYMILSTLALLLVCLVRFMFLPGALDGITHYVKPRMDSMVDGGLSMTIIVLQAFGSGWGSVMALSSFNNFKTNIMSYSWIIAFGQTLVYILFGLVTFMLDHYFETMKSNSFSTYVEVNWVVYLSSASALSTLEVPNLWTIIYYTMLLMASIIVMITQLFTVFTSLFDEFELLRNYKQQVTVGVLCFLASASLFFCTNHGVMYFSALSLDAIMIHSVMHLLLLLAVLWVYGRERFQRDIEFMIGQPFASWKIFILRFIAPLFLLYTLLIGVFISSMEHAFSSSVMLHISLILVLVPMLFIPGYGVFIMCQNTGGFCDRFRRACRPNDWYPTEMEDRQQYEEVVGNADITHQLYEVTEEVN</sequence>
<dbReference type="InParanoid" id="B4LTZ5"/>
<proteinExistence type="inferred from homology"/>
<keyword evidence="6 9" id="KW-1133">Transmembrane helix</keyword>
<feature type="transmembrane region" description="Helical" evidence="9">
    <location>
        <begin position="100"/>
        <end position="127"/>
    </location>
</feature>
<keyword evidence="5" id="KW-0769">Symport</keyword>
<evidence type="ECO:0008006" key="12">
    <source>
        <dbReference type="Google" id="ProtNLM"/>
    </source>
</evidence>
<keyword evidence="3" id="KW-0813">Transport</keyword>